<dbReference type="AlphaFoldDB" id="A0A5B7FAT7"/>
<feature type="region of interest" description="Disordered" evidence="1">
    <location>
        <begin position="40"/>
        <end position="70"/>
    </location>
</feature>
<evidence type="ECO:0000256" key="1">
    <source>
        <dbReference type="SAM" id="MobiDB-lite"/>
    </source>
</evidence>
<reference evidence="2 3" key="1">
    <citation type="submission" date="2019-05" db="EMBL/GenBank/DDBJ databases">
        <title>Another draft genome of Portunus trituberculatus and its Hox gene families provides insights of decapod evolution.</title>
        <authorList>
            <person name="Jeong J.-H."/>
            <person name="Song I."/>
            <person name="Kim S."/>
            <person name="Choi T."/>
            <person name="Kim D."/>
            <person name="Ryu S."/>
            <person name="Kim W."/>
        </authorList>
    </citation>
    <scope>NUCLEOTIDE SEQUENCE [LARGE SCALE GENOMIC DNA]</scope>
    <source>
        <tissue evidence="2">Muscle</tissue>
    </source>
</reference>
<evidence type="ECO:0000313" key="3">
    <source>
        <dbReference type="Proteomes" id="UP000324222"/>
    </source>
</evidence>
<evidence type="ECO:0000313" key="2">
    <source>
        <dbReference type="EMBL" id="MPC43572.1"/>
    </source>
</evidence>
<comment type="caution">
    <text evidence="2">The sequence shown here is derived from an EMBL/GenBank/DDBJ whole genome shotgun (WGS) entry which is preliminary data.</text>
</comment>
<sequence length="89" mass="9806">MIFIYLFSVKVLSGRHVLHAIISSDSVQFALLFPSLSPPRAYSMSQKSTRATRRHKERGGDGSFPRLLTGHGTGFIEAVKEPTATSETK</sequence>
<proteinExistence type="predicted"/>
<protein>
    <submittedName>
        <fullName evidence="2">Uncharacterized protein</fullName>
    </submittedName>
</protein>
<gene>
    <name evidence="2" type="ORF">E2C01_037222</name>
</gene>
<dbReference type="EMBL" id="VSRR010005894">
    <property type="protein sequence ID" value="MPC43572.1"/>
    <property type="molecule type" value="Genomic_DNA"/>
</dbReference>
<keyword evidence="3" id="KW-1185">Reference proteome</keyword>
<organism evidence="2 3">
    <name type="scientific">Portunus trituberculatus</name>
    <name type="common">Swimming crab</name>
    <name type="synonym">Neptunus trituberculatus</name>
    <dbReference type="NCBI Taxonomy" id="210409"/>
    <lineage>
        <taxon>Eukaryota</taxon>
        <taxon>Metazoa</taxon>
        <taxon>Ecdysozoa</taxon>
        <taxon>Arthropoda</taxon>
        <taxon>Crustacea</taxon>
        <taxon>Multicrustacea</taxon>
        <taxon>Malacostraca</taxon>
        <taxon>Eumalacostraca</taxon>
        <taxon>Eucarida</taxon>
        <taxon>Decapoda</taxon>
        <taxon>Pleocyemata</taxon>
        <taxon>Brachyura</taxon>
        <taxon>Eubrachyura</taxon>
        <taxon>Portunoidea</taxon>
        <taxon>Portunidae</taxon>
        <taxon>Portuninae</taxon>
        <taxon>Portunus</taxon>
    </lineage>
</organism>
<name>A0A5B7FAT7_PORTR</name>
<accession>A0A5B7FAT7</accession>
<dbReference type="Proteomes" id="UP000324222">
    <property type="component" value="Unassembled WGS sequence"/>
</dbReference>